<protein>
    <recommendedName>
        <fullName evidence="3">AEC family transporter</fullName>
    </recommendedName>
</protein>
<evidence type="ECO:0008006" key="3">
    <source>
        <dbReference type="Google" id="ProtNLM"/>
    </source>
</evidence>
<feature type="transmembrane region" description="Helical" evidence="1">
    <location>
        <begin position="107"/>
        <end position="128"/>
    </location>
</feature>
<dbReference type="InterPro" id="IPR038770">
    <property type="entry name" value="Na+/solute_symporter_sf"/>
</dbReference>
<gene>
    <name evidence="2" type="ORF">ENU30_02400</name>
</gene>
<keyword evidence="1" id="KW-0812">Transmembrane</keyword>
<keyword evidence="1" id="KW-1133">Transmembrane helix</keyword>
<evidence type="ECO:0000256" key="1">
    <source>
        <dbReference type="SAM" id="Phobius"/>
    </source>
</evidence>
<dbReference type="EMBL" id="DTBZ01000058">
    <property type="protein sequence ID" value="HGQ17820.1"/>
    <property type="molecule type" value="Genomic_DNA"/>
</dbReference>
<organism evidence="2">
    <name type="scientific">Ignisphaera aggregans</name>
    <dbReference type="NCBI Taxonomy" id="334771"/>
    <lineage>
        <taxon>Archaea</taxon>
        <taxon>Thermoproteota</taxon>
        <taxon>Thermoprotei</taxon>
        <taxon>Desulfurococcales</taxon>
        <taxon>Desulfurococcaceae</taxon>
        <taxon>Ignisphaera</taxon>
    </lineage>
</organism>
<dbReference type="Gene3D" id="1.20.1530.20">
    <property type="match status" value="1"/>
</dbReference>
<accession>A0A7J3JP13</accession>
<proteinExistence type="predicted"/>
<reference evidence="2" key="1">
    <citation type="journal article" date="2020" name="mSystems">
        <title>Genome- and Community-Level Interaction Insights into Carbon Utilization and Element Cycling Functions of Hydrothermarchaeota in Hydrothermal Sediment.</title>
        <authorList>
            <person name="Zhou Z."/>
            <person name="Liu Y."/>
            <person name="Xu W."/>
            <person name="Pan J."/>
            <person name="Luo Z.H."/>
            <person name="Li M."/>
        </authorList>
    </citation>
    <scope>NUCLEOTIDE SEQUENCE [LARGE SCALE GENOMIC DNA]</scope>
    <source>
        <strain evidence="2">SpSt-657</strain>
    </source>
</reference>
<feature type="transmembrane region" description="Helical" evidence="1">
    <location>
        <begin position="50"/>
        <end position="70"/>
    </location>
</feature>
<sequence length="129" mass="14106">MKTKTVALDVVNSVSAFTSYVIRMSFFVIGYGLANLTYSSLRSLVRPLAVVALIKIPYSLIIARAILSFVTAPSEFVRGFMLQSIMPPAVNNIIIAKMFKLNEDLMAVSITVLTLVSVILSSTLFTLLL</sequence>
<evidence type="ECO:0000313" key="2">
    <source>
        <dbReference type="EMBL" id="HGQ17820.1"/>
    </source>
</evidence>
<name>A0A7J3JP13_9CREN</name>
<dbReference type="AlphaFoldDB" id="A0A7J3JP13"/>
<comment type="caution">
    <text evidence="2">The sequence shown here is derived from an EMBL/GenBank/DDBJ whole genome shotgun (WGS) entry which is preliminary data.</text>
</comment>
<keyword evidence="1" id="KW-0472">Membrane</keyword>
<feature type="transmembrane region" description="Helical" evidence="1">
    <location>
        <begin position="20"/>
        <end position="38"/>
    </location>
</feature>